<dbReference type="Gene3D" id="3.40.1190.20">
    <property type="match status" value="1"/>
</dbReference>
<dbReference type="STRING" id="649638.Trad_1821"/>
<organism evidence="5 6">
    <name type="scientific">Truepera radiovictrix (strain DSM 17093 / CIP 108686 / LMG 22925 / RQ-24)</name>
    <dbReference type="NCBI Taxonomy" id="649638"/>
    <lineage>
        <taxon>Bacteria</taxon>
        <taxon>Thermotogati</taxon>
        <taxon>Deinococcota</taxon>
        <taxon>Deinococci</taxon>
        <taxon>Trueperales</taxon>
        <taxon>Trueperaceae</taxon>
        <taxon>Truepera</taxon>
    </lineage>
</organism>
<dbReference type="PANTHER" id="PTHR43085">
    <property type="entry name" value="HEXOKINASE FAMILY MEMBER"/>
    <property type="match status" value="1"/>
</dbReference>
<name>D7CQF4_TRURR</name>
<comment type="similarity">
    <text evidence="1">Belongs to the carbohydrate kinase PfkB family.</text>
</comment>
<reference evidence="6" key="1">
    <citation type="submission" date="2010-05" db="EMBL/GenBank/DDBJ databases">
        <title>The complete genome of Truepera radiovictris DSM 17093.</title>
        <authorList>
            <consortium name="US DOE Joint Genome Institute (JGI-PGF)"/>
            <person name="Lucas S."/>
            <person name="Copeland A."/>
            <person name="Lapidus A."/>
            <person name="Glavina del Rio T."/>
            <person name="Dalin E."/>
            <person name="Tice H."/>
            <person name="Bruce D."/>
            <person name="Goodwin L."/>
            <person name="Pitluck S."/>
            <person name="Kyrpides N."/>
            <person name="Mavromatis K."/>
            <person name="Ovchinnikova G."/>
            <person name="Munk A.C."/>
            <person name="Detter J.C."/>
            <person name="Han C."/>
            <person name="Tapia R."/>
            <person name="Land M."/>
            <person name="Hauser L."/>
            <person name="Markowitz V."/>
            <person name="Cheng J.-F."/>
            <person name="Hugenholtz P."/>
            <person name="Woyke T."/>
            <person name="Wu D."/>
            <person name="Tindall B."/>
            <person name="Pomrenke H.G."/>
            <person name="Brambilla E."/>
            <person name="Klenk H.-P."/>
            <person name="Eisen J.A."/>
        </authorList>
    </citation>
    <scope>NUCLEOTIDE SEQUENCE [LARGE SCALE GENOMIC DNA]</scope>
    <source>
        <strain evidence="6">DSM 17093 / CIP 108686 / LMG 22925 / RQ-24</strain>
    </source>
</reference>
<dbReference type="EMBL" id="CP002049">
    <property type="protein sequence ID" value="ADI14938.1"/>
    <property type="molecule type" value="Genomic_DNA"/>
</dbReference>
<dbReference type="RefSeq" id="WP_013178304.1">
    <property type="nucleotide sequence ID" value="NC_014221.1"/>
</dbReference>
<keyword evidence="6" id="KW-1185">Reference proteome</keyword>
<dbReference type="KEGG" id="tra:Trad_1821"/>
<dbReference type="GO" id="GO:0016301">
    <property type="term" value="F:kinase activity"/>
    <property type="evidence" value="ECO:0007669"/>
    <property type="project" value="UniProtKB-KW"/>
</dbReference>
<dbReference type="eggNOG" id="COG0524">
    <property type="taxonomic scope" value="Bacteria"/>
</dbReference>
<evidence type="ECO:0000256" key="2">
    <source>
        <dbReference type="ARBA" id="ARBA00022679"/>
    </source>
</evidence>
<sequence>MSASGTPEARPPKRVVVAGHVCLDLIPSFEATGEGARLEPGSLLEVGAATLAPGGGVANVGGALLKLGVPARLIGKVGDDAFGGLLAGLLGTPNLIRAPGESTSYTVVLSLPGSDRIFLHHSGCNDTFTPEDIDFSALAEADLLYFGYPPLMRRLYEDGGEAFAAFLERVKGLGLTTALDLAMPDPQGRSGRADWPAFLARVLPFVDLFMPSLTEVAWMLGEEPSPADPASLERFARGLLACGARAVGLKLGERGLYLRTADAPLALGRAAPDDLTRWAGRELLSPVFEAAVRGTTGAGDATVAGFLAGFVRGETPERCLELACAVGAASVEAADAVSGVPSWAGLGERLARGWRRAAPHPGAAYGDPAYWRAGPNGVWRGRRDPS</sequence>
<proteinExistence type="inferred from homology"/>
<reference evidence="5 6" key="2">
    <citation type="journal article" date="2011" name="Stand. Genomic Sci.">
        <title>Complete genome sequence of Truepera radiovictrix type strain (RQ-24).</title>
        <authorList>
            <person name="Ivanova N."/>
            <person name="Rohde C."/>
            <person name="Munk C."/>
            <person name="Nolan M."/>
            <person name="Lucas S."/>
            <person name="Del Rio T.G."/>
            <person name="Tice H."/>
            <person name="Deshpande S."/>
            <person name="Cheng J.F."/>
            <person name="Tapia R."/>
            <person name="Han C."/>
            <person name="Goodwin L."/>
            <person name="Pitluck S."/>
            <person name="Liolios K."/>
            <person name="Mavromatis K."/>
            <person name="Mikhailova N."/>
            <person name="Pati A."/>
            <person name="Chen A."/>
            <person name="Palaniappan K."/>
            <person name="Land M."/>
            <person name="Hauser L."/>
            <person name="Chang Y.J."/>
            <person name="Jeffries C.D."/>
            <person name="Brambilla E."/>
            <person name="Rohde M."/>
            <person name="Goker M."/>
            <person name="Tindall B.J."/>
            <person name="Woyke T."/>
            <person name="Bristow J."/>
            <person name="Eisen J.A."/>
            <person name="Markowitz V."/>
            <person name="Hugenholtz P."/>
            <person name="Kyrpides N.C."/>
            <person name="Klenk H.P."/>
            <person name="Lapidus A."/>
        </authorList>
    </citation>
    <scope>NUCLEOTIDE SEQUENCE [LARGE SCALE GENOMIC DNA]</scope>
    <source>
        <strain evidence="6">DSM 17093 / CIP 108686 / LMG 22925 / RQ-24</strain>
    </source>
</reference>
<gene>
    <name evidence="5" type="ordered locus">Trad_1821</name>
</gene>
<evidence type="ECO:0000256" key="3">
    <source>
        <dbReference type="ARBA" id="ARBA00022777"/>
    </source>
</evidence>
<dbReference type="Proteomes" id="UP000000379">
    <property type="component" value="Chromosome"/>
</dbReference>
<keyword evidence="2" id="KW-0808">Transferase</keyword>
<dbReference type="HOGENOM" id="CLU_027634_6_0_0"/>
<dbReference type="InterPro" id="IPR050306">
    <property type="entry name" value="PfkB_Carbo_kinase"/>
</dbReference>
<keyword evidence="3" id="KW-0418">Kinase</keyword>
<dbReference type="Pfam" id="PF00294">
    <property type="entry name" value="PfkB"/>
    <property type="match status" value="1"/>
</dbReference>
<dbReference type="PANTHER" id="PTHR43085:SF57">
    <property type="entry name" value="CARBOHYDRATE KINASE PFKB DOMAIN-CONTAINING PROTEIN"/>
    <property type="match status" value="1"/>
</dbReference>
<feature type="domain" description="Carbohydrate kinase PfkB" evidence="4">
    <location>
        <begin position="14"/>
        <end position="341"/>
    </location>
</feature>
<evidence type="ECO:0000259" key="4">
    <source>
        <dbReference type="Pfam" id="PF00294"/>
    </source>
</evidence>
<evidence type="ECO:0000256" key="1">
    <source>
        <dbReference type="ARBA" id="ARBA00010688"/>
    </source>
</evidence>
<dbReference type="SUPFAM" id="SSF53613">
    <property type="entry name" value="Ribokinase-like"/>
    <property type="match status" value="1"/>
</dbReference>
<evidence type="ECO:0000313" key="6">
    <source>
        <dbReference type="Proteomes" id="UP000000379"/>
    </source>
</evidence>
<protein>
    <submittedName>
        <fullName evidence="5">PfkB domain protein</fullName>
    </submittedName>
</protein>
<dbReference type="InterPro" id="IPR029056">
    <property type="entry name" value="Ribokinase-like"/>
</dbReference>
<dbReference type="AlphaFoldDB" id="D7CQF4"/>
<evidence type="ECO:0000313" key="5">
    <source>
        <dbReference type="EMBL" id="ADI14938.1"/>
    </source>
</evidence>
<accession>D7CQF4</accession>
<dbReference type="InterPro" id="IPR011611">
    <property type="entry name" value="PfkB_dom"/>
</dbReference>